<evidence type="ECO:0000256" key="6">
    <source>
        <dbReference type="ARBA" id="ARBA00022723"/>
    </source>
</evidence>
<evidence type="ECO:0000256" key="1">
    <source>
        <dbReference type="ARBA" id="ARBA00001974"/>
    </source>
</evidence>
<evidence type="ECO:0000256" key="4">
    <source>
        <dbReference type="ARBA" id="ARBA00022692"/>
    </source>
</evidence>
<dbReference type="InterPro" id="IPR013112">
    <property type="entry name" value="FAD-bd_8"/>
</dbReference>
<dbReference type="CDD" id="cd06198">
    <property type="entry name" value="FNR_like_3"/>
    <property type="match status" value="1"/>
</dbReference>
<evidence type="ECO:0000256" key="2">
    <source>
        <dbReference type="ARBA" id="ARBA00004141"/>
    </source>
</evidence>
<name>A0ABV8CPJ9_9GAMM</name>
<keyword evidence="11" id="KW-0411">Iron-sulfur</keyword>
<dbReference type="InterPro" id="IPR039261">
    <property type="entry name" value="FNR_nucleotide-bd"/>
</dbReference>
<keyword evidence="3" id="KW-0285">Flavoprotein</keyword>
<keyword evidence="5" id="KW-0001">2Fe-2S</keyword>
<dbReference type="InterPro" id="IPR001433">
    <property type="entry name" value="OxRdtase_FAD/NAD-bd"/>
</dbReference>
<keyword evidence="7" id="KW-0274">FAD</keyword>
<keyword evidence="8 13" id="KW-1133">Transmembrane helix</keyword>
<accession>A0ABV8CPJ9</accession>
<evidence type="ECO:0000256" key="10">
    <source>
        <dbReference type="ARBA" id="ARBA00023004"/>
    </source>
</evidence>
<dbReference type="InterPro" id="IPR017927">
    <property type="entry name" value="FAD-bd_FR_type"/>
</dbReference>
<dbReference type="PROSITE" id="PS51384">
    <property type="entry name" value="FAD_FR"/>
    <property type="match status" value="1"/>
</dbReference>
<keyword evidence="16" id="KW-1185">Reference proteome</keyword>
<dbReference type="SUPFAM" id="SSF63380">
    <property type="entry name" value="Riboflavin synthase domain-like"/>
    <property type="match status" value="1"/>
</dbReference>
<keyword evidence="12 13" id="KW-0472">Membrane</keyword>
<evidence type="ECO:0000256" key="13">
    <source>
        <dbReference type="SAM" id="Phobius"/>
    </source>
</evidence>
<dbReference type="PANTHER" id="PTHR47354:SF8">
    <property type="entry name" value="1,2-PHENYLACETYL-COA EPOXIDASE, SUBUNIT E"/>
    <property type="match status" value="1"/>
</dbReference>
<organism evidence="15 16">
    <name type="scientific">Pseudaeromonas sharmana</name>
    <dbReference type="NCBI Taxonomy" id="328412"/>
    <lineage>
        <taxon>Bacteria</taxon>
        <taxon>Pseudomonadati</taxon>
        <taxon>Pseudomonadota</taxon>
        <taxon>Gammaproteobacteria</taxon>
        <taxon>Aeromonadales</taxon>
        <taxon>Aeromonadaceae</taxon>
        <taxon>Pseudaeromonas</taxon>
    </lineage>
</organism>
<feature type="transmembrane region" description="Helical" evidence="13">
    <location>
        <begin position="127"/>
        <end position="144"/>
    </location>
</feature>
<dbReference type="Pfam" id="PF01794">
    <property type="entry name" value="Ferric_reduct"/>
    <property type="match status" value="1"/>
</dbReference>
<dbReference type="InterPro" id="IPR013130">
    <property type="entry name" value="Fe3_Rdtase_TM_dom"/>
</dbReference>
<evidence type="ECO:0000256" key="9">
    <source>
        <dbReference type="ARBA" id="ARBA00023002"/>
    </source>
</evidence>
<feature type="transmembrane region" description="Helical" evidence="13">
    <location>
        <begin position="180"/>
        <end position="199"/>
    </location>
</feature>
<feature type="transmembrane region" description="Helical" evidence="13">
    <location>
        <begin position="73"/>
        <end position="91"/>
    </location>
</feature>
<evidence type="ECO:0000259" key="14">
    <source>
        <dbReference type="PROSITE" id="PS51384"/>
    </source>
</evidence>
<dbReference type="EMBL" id="JBHSAF010000014">
    <property type="protein sequence ID" value="MFC3914146.1"/>
    <property type="molecule type" value="Genomic_DNA"/>
</dbReference>
<dbReference type="Pfam" id="PF00175">
    <property type="entry name" value="NAD_binding_1"/>
    <property type="match status" value="1"/>
</dbReference>
<dbReference type="InterPro" id="IPR050415">
    <property type="entry name" value="MRET"/>
</dbReference>
<evidence type="ECO:0000256" key="7">
    <source>
        <dbReference type="ARBA" id="ARBA00022827"/>
    </source>
</evidence>
<feature type="transmembrane region" description="Helical" evidence="13">
    <location>
        <begin position="33"/>
        <end position="53"/>
    </location>
</feature>
<proteinExistence type="predicted"/>
<dbReference type="PRINTS" id="PR00410">
    <property type="entry name" value="PHEHYDRXLASE"/>
</dbReference>
<evidence type="ECO:0000256" key="5">
    <source>
        <dbReference type="ARBA" id="ARBA00022714"/>
    </source>
</evidence>
<comment type="subcellular location">
    <subcellularLocation>
        <location evidence="2">Membrane</location>
        <topology evidence="2">Multi-pass membrane protein</topology>
    </subcellularLocation>
</comment>
<dbReference type="Proteomes" id="UP001595692">
    <property type="component" value="Unassembled WGS sequence"/>
</dbReference>
<reference evidence="16" key="1">
    <citation type="journal article" date="2019" name="Int. J. Syst. Evol. Microbiol.">
        <title>The Global Catalogue of Microorganisms (GCM) 10K type strain sequencing project: providing services to taxonomists for standard genome sequencing and annotation.</title>
        <authorList>
            <consortium name="The Broad Institute Genomics Platform"/>
            <consortium name="The Broad Institute Genome Sequencing Center for Infectious Disease"/>
            <person name="Wu L."/>
            <person name="Ma J."/>
        </authorList>
    </citation>
    <scope>NUCLEOTIDE SEQUENCE [LARGE SCALE GENOMIC DNA]</scope>
    <source>
        <strain evidence="16">CCUG 54939</strain>
    </source>
</reference>
<dbReference type="Gene3D" id="3.40.50.80">
    <property type="entry name" value="Nucleotide-binding domain of ferredoxin-NADP reductase (FNR) module"/>
    <property type="match status" value="1"/>
</dbReference>
<keyword evidence="10" id="KW-0408">Iron</keyword>
<dbReference type="Gene3D" id="2.40.30.10">
    <property type="entry name" value="Translation factors"/>
    <property type="match status" value="1"/>
</dbReference>
<keyword evidence="6" id="KW-0479">Metal-binding</keyword>
<comment type="cofactor">
    <cofactor evidence="1">
        <name>FAD</name>
        <dbReference type="ChEBI" id="CHEBI:57692"/>
    </cofactor>
</comment>
<feature type="transmembrane region" description="Helical" evidence="13">
    <location>
        <begin position="156"/>
        <end position="174"/>
    </location>
</feature>
<evidence type="ECO:0000313" key="16">
    <source>
        <dbReference type="Proteomes" id="UP001595692"/>
    </source>
</evidence>
<dbReference type="RefSeq" id="WP_377152721.1">
    <property type="nucleotide sequence ID" value="NZ_JBHSAF010000014.1"/>
</dbReference>
<evidence type="ECO:0000256" key="8">
    <source>
        <dbReference type="ARBA" id="ARBA00022989"/>
    </source>
</evidence>
<protein>
    <submittedName>
        <fullName evidence="15">Ferric reductase-like transmembrane domain-containing protein</fullName>
    </submittedName>
</protein>
<evidence type="ECO:0000313" key="15">
    <source>
        <dbReference type="EMBL" id="MFC3914146.1"/>
    </source>
</evidence>
<keyword evidence="4 13" id="KW-0812">Transmembrane</keyword>
<dbReference type="SUPFAM" id="SSF52343">
    <property type="entry name" value="Ferredoxin reductase-like, C-terminal NADP-linked domain"/>
    <property type="match status" value="1"/>
</dbReference>
<keyword evidence="9" id="KW-0560">Oxidoreductase</keyword>
<evidence type="ECO:0000256" key="3">
    <source>
        <dbReference type="ARBA" id="ARBA00022630"/>
    </source>
</evidence>
<evidence type="ECO:0000256" key="11">
    <source>
        <dbReference type="ARBA" id="ARBA00023014"/>
    </source>
</evidence>
<dbReference type="InterPro" id="IPR017938">
    <property type="entry name" value="Riboflavin_synthase-like_b-brl"/>
</dbReference>
<dbReference type="Pfam" id="PF08022">
    <property type="entry name" value="FAD_binding_8"/>
    <property type="match status" value="1"/>
</dbReference>
<evidence type="ECO:0000256" key="12">
    <source>
        <dbReference type="ARBA" id="ARBA00023136"/>
    </source>
</evidence>
<sequence>MRYLVFTLTLVCISWLISLPVDALEQGFFFWRNQGIQLSGVLAIVLLSALLWLATRPRWLEQRLGGLDHLYQLHKWSGISCALLVTLHWVLTKAPRWLIDLGWLAATGRRPHGANPWASLARDLGEWAFYGMLLLIVISLIRALPYGRFRLIHKLGAVLALMAQVHSLYLLAPALRWTPFGWVTQVLILLGLVATAYSLSGQIGRRQRFDGELLALTVHSNATLSLTVRVDRRFGRDYRPGQFALLTLHPAEGAHPFTIVHFDAASGQVQFAIKPLGDYTRSLAQRLRVGMRCQLEGPYGGFTLPEASNSEQYWIAGGIGITPFIAWLDSLAQRGERRSQTRLIYCVERQQDRLFEAQLQALCLRTGVQLQIVQRDQDGLLDASQLSSRHPGACWFCGPAGMRAMLAHWFSPRQLHYEHFDFR</sequence>
<gene>
    <name evidence="15" type="ORF">ACFOSS_11780</name>
</gene>
<feature type="domain" description="FAD-binding FR-type" evidence="14">
    <location>
        <begin position="206"/>
        <end position="305"/>
    </location>
</feature>
<comment type="caution">
    <text evidence="15">The sequence shown here is derived from an EMBL/GenBank/DDBJ whole genome shotgun (WGS) entry which is preliminary data.</text>
</comment>
<dbReference type="PANTHER" id="PTHR47354">
    <property type="entry name" value="NADH OXIDOREDUCTASE HCR"/>
    <property type="match status" value="1"/>
</dbReference>